<keyword evidence="2" id="KW-1185">Reference proteome</keyword>
<protein>
    <submittedName>
        <fullName evidence="1">Uncharacterized protein</fullName>
    </submittedName>
</protein>
<proteinExistence type="predicted"/>
<reference evidence="1 2" key="1">
    <citation type="submission" date="2024-12" db="EMBL/GenBank/DDBJ databases">
        <title>The unique morphological basis and parallel evolutionary history of personate flowers in Penstemon.</title>
        <authorList>
            <person name="Depatie T.H."/>
            <person name="Wessinger C.A."/>
        </authorList>
    </citation>
    <scope>NUCLEOTIDE SEQUENCE [LARGE SCALE GENOMIC DNA]</scope>
    <source>
        <strain evidence="1">WTNN_2</strain>
        <tissue evidence="1">Leaf</tissue>
    </source>
</reference>
<comment type="caution">
    <text evidence="1">The sequence shown here is derived from an EMBL/GenBank/DDBJ whole genome shotgun (WGS) entry which is preliminary data.</text>
</comment>
<sequence length="258" mass="28342">MALQHMYIVHEKTCKYSLIIYLECLFQMTCKTFWIGTEAQVRIELSRGLYTSNCIAIVVPLWCLNGCGEILDQLCSQEGSCFAVLLDVHSVFKPPSEIPVWREYCLPPGNSFLKCNKLVSYTSSEIPSLEVRREYCNWPSVPIIWSKESPMKKLSCKNIEPSPNHEIDLLSAFAPGSSVLEVKDEATTGTALSVSNGIGLIGGLNCEEETGESIVGVIICTEYTAGTPGVNLSFSGDFGDSIAKEVCLCSEEAEPETE</sequence>
<accession>A0ABD3S9E2</accession>
<evidence type="ECO:0000313" key="1">
    <source>
        <dbReference type="EMBL" id="KAL3821056.1"/>
    </source>
</evidence>
<dbReference type="Proteomes" id="UP001634393">
    <property type="component" value="Unassembled WGS sequence"/>
</dbReference>
<evidence type="ECO:0000313" key="2">
    <source>
        <dbReference type="Proteomes" id="UP001634393"/>
    </source>
</evidence>
<organism evidence="1 2">
    <name type="scientific">Penstemon smallii</name>
    <dbReference type="NCBI Taxonomy" id="265156"/>
    <lineage>
        <taxon>Eukaryota</taxon>
        <taxon>Viridiplantae</taxon>
        <taxon>Streptophyta</taxon>
        <taxon>Embryophyta</taxon>
        <taxon>Tracheophyta</taxon>
        <taxon>Spermatophyta</taxon>
        <taxon>Magnoliopsida</taxon>
        <taxon>eudicotyledons</taxon>
        <taxon>Gunneridae</taxon>
        <taxon>Pentapetalae</taxon>
        <taxon>asterids</taxon>
        <taxon>lamiids</taxon>
        <taxon>Lamiales</taxon>
        <taxon>Plantaginaceae</taxon>
        <taxon>Cheloneae</taxon>
        <taxon>Penstemon</taxon>
    </lineage>
</organism>
<dbReference type="AlphaFoldDB" id="A0ABD3S9E2"/>
<name>A0ABD3S9E2_9LAMI</name>
<dbReference type="EMBL" id="JBJXBP010000007">
    <property type="protein sequence ID" value="KAL3821056.1"/>
    <property type="molecule type" value="Genomic_DNA"/>
</dbReference>
<gene>
    <name evidence="1" type="ORF">ACJIZ3_006961</name>
</gene>